<keyword evidence="1 2" id="KW-0238">DNA-binding</keyword>
<dbReference type="Gene3D" id="1.10.357.10">
    <property type="entry name" value="Tetracycline Repressor, domain 2"/>
    <property type="match status" value="1"/>
</dbReference>
<dbReference type="InterPro" id="IPR009057">
    <property type="entry name" value="Homeodomain-like_sf"/>
</dbReference>
<sequence length="222" mass="23939">MQMTLGPGDAGCQDVFMVESPRTYGGVDGSARVAERRRMLIEAGLDLLGTTEPELTVRGVCRTAGVASRYFYESFADKNALMEAVYDKVIDDITSTALAATRSSSNKERERVHGAVQAIVRCIAEDPRRGRLLFSATVSNDVLAAKRAESTRMFAGLLAAQASEFYGTEADDRLNLTTHYVVGGFAQVLTAWLGGELELDEDAVVAQCTDLLTATPHVHGNT</sequence>
<evidence type="ECO:0000256" key="2">
    <source>
        <dbReference type="PROSITE-ProRule" id="PRU00335"/>
    </source>
</evidence>
<keyword evidence="5" id="KW-1185">Reference proteome</keyword>
<name>A0A239F7X9_9NOCA</name>
<dbReference type="EMBL" id="FZOW01000003">
    <property type="protein sequence ID" value="SNS52907.1"/>
    <property type="molecule type" value="Genomic_DNA"/>
</dbReference>
<dbReference type="Proteomes" id="UP000198327">
    <property type="component" value="Unassembled WGS sequence"/>
</dbReference>
<dbReference type="PROSITE" id="PS50977">
    <property type="entry name" value="HTH_TETR_2"/>
    <property type="match status" value="1"/>
</dbReference>
<dbReference type="InterPro" id="IPR050624">
    <property type="entry name" value="HTH-type_Tx_Regulator"/>
</dbReference>
<dbReference type="SUPFAM" id="SSF48498">
    <property type="entry name" value="Tetracyclin repressor-like, C-terminal domain"/>
    <property type="match status" value="1"/>
</dbReference>
<organism evidence="4 5">
    <name type="scientific">Rhodococcoides kyotonense</name>
    <dbReference type="NCBI Taxonomy" id="398843"/>
    <lineage>
        <taxon>Bacteria</taxon>
        <taxon>Bacillati</taxon>
        <taxon>Actinomycetota</taxon>
        <taxon>Actinomycetes</taxon>
        <taxon>Mycobacteriales</taxon>
        <taxon>Nocardiaceae</taxon>
        <taxon>Rhodococcoides</taxon>
    </lineage>
</organism>
<dbReference type="PANTHER" id="PTHR43479">
    <property type="entry name" value="ACREF/ENVCD OPERON REPRESSOR-RELATED"/>
    <property type="match status" value="1"/>
</dbReference>
<dbReference type="InterPro" id="IPR001647">
    <property type="entry name" value="HTH_TetR"/>
</dbReference>
<dbReference type="SUPFAM" id="SSF46689">
    <property type="entry name" value="Homeodomain-like"/>
    <property type="match status" value="1"/>
</dbReference>
<evidence type="ECO:0000256" key="1">
    <source>
        <dbReference type="ARBA" id="ARBA00023125"/>
    </source>
</evidence>
<protein>
    <submittedName>
        <fullName evidence="4">DNA-binding transcriptional regulator, AcrR family</fullName>
    </submittedName>
</protein>
<gene>
    <name evidence="4" type="ORF">SAMN05421642_103156</name>
</gene>
<dbReference type="STRING" id="398843.A3K89_19500"/>
<proteinExistence type="predicted"/>
<evidence type="ECO:0000313" key="4">
    <source>
        <dbReference type="EMBL" id="SNS52907.1"/>
    </source>
</evidence>
<dbReference type="PANTHER" id="PTHR43479:SF11">
    <property type="entry name" value="ACREF_ENVCD OPERON REPRESSOR-RELATED"/>
    <property type="match status" value="1"/>
</dbReference>
<evidence type="ECO:0000259" key="3">
    <source>
        <dbReference type="PROSITE" id="PS50977"/>
    </source>
</evidence>
<dbReference type="GO" id="GO:0003677">
    <property type="term" value="F:DNA binding"/>
    <property type="evidence" value="ECO:0007669"/>
    <property type="project" value="UniProtKB-UniRule"/>
</dbReference>
<accession>A0A239F7X9</accession>
<dbReference type="InterPro" id="IPR036271">
    <property type="entry name" value="Tet_transcr_reg_TetR-rel_C_sf"/>
</dbReference>
<dbReference type="AlphaFoldDB" id="A0A239F7X9"/>
<feature type="DNA-binding region" description="H-T-H motif" evidence="2">
    <location>
        <begin position="56"/>
        <end position="75"/>
    </location>
</feature>
<feature type="domain" description="HTH tetR-type" evidence="3">
    <location>
        <begin position="34"/>
        <end position="93"/>
    </location>
</feature>
<reference evidence="5" key="1">
    <citation type="submission" date="2017-06" db="EMBL/GenBank/DDBJ databases">
        <authorList>
            <person name="Varghese N."/>
            <person name="Submissions S."/>
        </authorList>
    </citation>
    <scope>NUCLEOTIDE SEQUENCE [LARGE SCALE GENOMIC DNA]</scope>
    <source>
        <strain evidence="5">JCM 23211</strain>
    </source>
</reference>
<evidence type="ECO:0000313" key="5">
    <source>
        <dbReference type="Proteomes" id="UP000198327"/>
    </source>
</evidence>